<organism evidence="1 2">
    <name type="scientific">Aspergillus terreus (strain NIH 2624 / FGSC A1156)</name>
    <dbReference type="NCBI Taxonomy" id="341663"/>
    <lineage>
        <taxon>Eukaryota</taxon>
        <taxon>Fungi</taxon>
        <taxon>Dikarya</taxon>
        <taxon>Ascomycota</taxon>
        <taxon>Pezizomycotina</taxon>
        <taxon>Eurotiomycetes</taxon>
        <taxon>Eurotiomycetidae</taxon>
        <taxon>Eurotiales</taxon>
        <taxon>Aspergillaceae</taxon>
        <taxon>Aspergillus</taxon>
        <taxon>Aspergillus subgen. Circumdati</taxon>
    </lineage>
</organism>
<name>Q0CBJ5_ASPTN</name>
<dbReference type="RefSeq" id="XP_001217525.1">
    <property type="nucleotide sequence ID" value="XM_001217524.1"/>
</dbReference>
<dbReference type="EMBL" id="CH476606">
    <property type="protein sequence ID" value="EAU31071.1"/>
    <property type="molecule type" value="Genomic_DNA"/>
</dbReference>
<dbReference type="GeneID" id="4323340"/>
<dbReference type="HOGENOM" id="CLU_2026242_0_0_1"/>
<gene>
    <name evidence="1" type="ORF">ATEG_08939</name>
</gene>
<dbReference type="AlphaFoldDB" id="Q0CBJ5"/>
<dbReference type="VEuPathDB" id="FungiDB:ATEG_08939"/>
<accession>Q0CBJ5</accession>
<sequence length="122" mass="14021">MRRDFVRQNHDDNTDHHAEPELDQTFVYYEEYDPSYPAPVVFRWEGCAFDDSSDAFNDVVEAFTAMLRFSNSVRVIEISQAHGLCPEWVQVSREEEVNNFGVAGFVKMVDEFPTVVDGFMGA</sequence>
<evidence type="ECO:0000313" key="2">
    <source>
        <dbReference type="Proteomes" id="UP000007963"/>
    </source>
</evidence>
<proteinExistence type="predicted"/>
<dbReference type="Proteomes" id="UP000007963">
    <property type="component" value="Unassembled WGS sequence"/>
</dbReference>
<evidence type="ECO:0000313" key="1">
    <source>
        <dbReference type="EMBL" id="EAU31071.1"/>
    </source>
</evidence>
<protein>
    <submittedName>
        <fullName evidence="1">Uncharacterized protein</fullName>
    </submittedName>
</protein>
<reference evidence="2" key="1">
    <citation type="submission" date="2005-09" db="EMBL/GenBank/DDBJ databases">
        <title>Annotation of the Aspergillus terreus NIH2624 genome.</title>
        <authorList>
            <person name="Birren B.W."/>
            <person name="Lander E.S."/>
            <person name="Galagan J.E."/>
            <person name="Nusbaum C."/>
            <person name="Devon K."/>
            <person name="Henn M."/>
            <person name="Ma L.-J."/>
            <person name="Jaffe D.B."/>
            <person name="Butler J."/>
            <person name="Alvarez P."/>
            <person name="Gnerre S."/>
            <person name="Grabherr M."/>
            <person name="Kleber M."/>
            <person name="Mauceli E.W."/>
            <person name="Brockman W."/>
            <person name="Rounsley S."/>
            <person name="Young S.K."/>
            <person name="LaButti K."/>
            <person name="Pushparaj V."/>
            <person name="DeCaprio D."/>
            <person name="Crawford M."/>
            <person name="Koehrsen M."/>
            <person name="Engels R."/>
            <person name="Montgomery P."/>
            <person name="Pearson M."/>
            <person name="Howarth C."/>
            <person name="Larson L."/>
            <person name="Luoma S."/>
            <person name="White J."/>
            <person name="Alvarado L."/>
            <person name="Kodira C.D."/>
            <person name="Zeng Q."/>
            <person name="Oleary S."/>
            <person name="Yandava C."/>
            <person name="Denning D.W."/>
            <person name="Nierman W.C."/>
            <person name="Milne T."/>
            <person name="Madden K."/>
        </authorList>
    </citation>
    <scope>NUCLEOTIDE SEQUENCE [LARGE SCALE GENOMIC DNA]</scope>
    <source>
        <strain evidence="2">NIH 2624 / FGSC A1156</strain>
    </source>
</reference>